<reference evidence="2" key="2">
    <citation type="submission" date="2015-06" db="UniProtKB">
        <authorList>
            <consortium name="EnsemblPlants"/>
        </authorList>
    </citation>
    <scope>IDENTIFICATION</scope>
</reference>
<evidence type="ECO:0000313" key="3">
    <source>
        <dbReference type="Proteomes" id="UP000008022"/>
    </source>
</evidence>
<evidence type="ECO:0000256" key="1">
    <source>
        <dbReference type="SAM" id="MobiDB-lite"/>
    </source>
</evidence>
<protein>
    <submittedName>
        <fullName evidence="2">Uncharacterized protein</fullName>
    </submittedName>
</protein>
<feature type="region of interest" description="Disordered" evidence="1">
    <location>
        <begin position="1"/>
        <end position="29"/>
    </location>
</feature>
<accession>A0A0E0Q8N2</accession>
<evidence type="ECO:0000313" key="2">
    <source>
        <dbReference type="EnsemblPlants" id="ORUFI07G15790.1"/>
    </source>
</evidence>
<dbReference type="eggNOG" id="ENOG502R3HX">
    <property type="taxonomic scope" value="Eukaryota"/>
</dbReference>
<name>A0A0E0Q8N2_ORYRU</name>
<keyword evidence="3" id="KW-1185">Reference proteome</keyword>
<dbReference type="OMA" id="DNGATEC"/>
<dbReference type="HOGENOM" id="CLU_082030_0_0_1"/>
<dbReference type="Gramene" id="ORUFI07G15790.1">
    <property type="protein sequence ID" value="ORUFI07G15790.1"/>
    <property type="gene ID" value="ORUFI07G15790"/>
</dbReference>
<organism evidence="2 3">
    <name type="scientific">Oryza rufipogon</name>
    <name type="common">Brownbeard rice</name>
    <name type="synonym">Asian wild rice</name>
    <dbReference type="NCBI Taxonomy" id="4529"/>
    <lineage>
        <taxon>Eukaryota</taxon>
        <taxon>Viridiplantae</taxon>
        <taxon>Streptophyta</taxon>
        <taxon>Embryophyta</taxon>
        <taxon>Tracheophyta</taxon>
        <taxon>Spermatophyta</taxon>
        <taxon>Magnoliopsida</taxon>
        <taxon>Liliopsida</taxon>
        <taxon>Poales</taxon>
        <taxon>Poaceae</taxon>
        <taxon>BOP clade</taxon>
        <taxon>Oryzoideae</taxon>
        <taxon>Oryzeae</taxon>
        <taxon>Oryzinae</taxon>
        <taxon>Oryza</taxon>
    </lineage>
</organism>
<feature type="compositionally biased region" description="Low complexity" evidence="1">
    <location>
        <begin position="244"/>
        <end position="256"/>
    </location>
</feature>
<feature type="compositionally biased region" description="Basic and acidic residues" evidence="1">
    <location>
        <begin position="1"/>
        <end position="20"/>
    </location>
</feature>
<feature type="compositionally biased region" description="Basic and acidic residues" evidence="1">
    <location>
        <begin position="273"/>
        <end position="296"/>
    </location>
</feature>
<dbReference type="Proteomes" id="UP000008022">
    <property type="component" value="Unassembled WGS sequence"/>
</dbReference>
<proteinExistence type="predicted"/>
<feature type="region of interest" description="Disordered" evidence="1">
    <location>
        <begin position="81"/>
        <end position="101"/>
    </location>
</feature>
<dbReference type="EnsemblPlants" id="ORUFI07G15790.1">
    <property type="protein sequence ID" value="ORUFI07G15790.1"/>
    <property type="gene ID" value="ORUFI07G15790"/>
</dbReference>
<feature type="region of interest" description="Disordered" evidence="1">
    <location>
        <begin position="228"/>
        <end position="296"/>
    </location>
</feature>
<dbReference type="AlphaFoldDB" id="A0A0E0Q8N2"/>
<sequence>ATCDAEQDRLGGDPRPERHQRAPVGALGAVGGEPAAQLVEHEDHRGAAHVAVLAQHLPARRHGAVVQPERLLDEVQDPAAARVDGPEEVPPPGGDADGAERVGQAPLDAAGEHLRHAAADVVVHAALLVLHGDGALAVRDGGLRRERHLEQRALDGADRVGADDDGARAVAEQRLPDDGVVAPHLGPVERDERGLGAGDEDARAAVVLGELLGELQRPAAAVAAVEAEHGARHGGAEAEERRQQAVAAGRLDAGVGAEDEVGDVGGRPAPLGDRLRRGGRGELRHDLGDDLHPGVE</sequence>
<feature type="compositionally biased region" description="Basic and acidic residues" evidence="1">
    <location>
        <begin position="228"/>
        <end position="243"/>
    </location>
</feature>
<reference evidence="3" key="1">
    <citation type="submission" date="2013-06" db="EMBL/GenBank/DDBJ databases">
        <authorList>
            <person name="Zhao Q."/>
        </authorList>
    </citation>
    <scope>NUCLEOTIDE SEQUENCE</scope>
    <source>
        <strain evidence="3">cv. W1943</strain>
    </source>
</reference>